<keyword evidence="2" id="KW-1185">Reference proteome</keyword>
<gene>
    <name evidence="1" type="ORF">LOK49_LG01G00114</name>
</gene>
<dbReference type="Proteomes" id="UP001060215">
    <property type="component" value="Chromosome 1"/>
</dbReference>
<accession>A0ACC0IXI8</accession>
<evidence type="ECO:0000313" key="2">
    <source>
        <dbReference type="Proteomes" id="UP001060215"/>
    </source>
</evidence>
<reference evidence="1 2" key="1">
    <citation type="journal article" date="2022" name="Plant J.">
        <title>Chromosome-level genome of Camellia lanceoleosa provides a valuable resource for understanding genome evolution and self-incompatibility.</title>
        <authorList>
            <person name="Gong W."/>
            <person name="Xiao S."/>
            <person name="Wang L."/>
            <person name="Liao Z."/>
            <person name="Chang Y."/>
            <person name="Mo W."/>
            <person name="Hu G."/>
            <person name="Li W."/>
            <person name="Zhao G."/>
            <person name="Zhu H."/>
            <person name="Hu X."/>
            <person name="Ji K."/>
            <person name="Xiang X."/>
            <person name="Song Q."/>
            <person name="Yuan D."/>
            <person name="Jin S."/>
            <person name="Zhang L."/>
        </authorList>
    </citation>
    <scope>NUCLEOTIDE SEQUENCE [LARGE SCALE GENOMIC DNA]</scope>
    <source>
        <strain evidence="1">SQ_2022a</strain>
    </source>
</reference>
<comment type="caution">
    <text evidence="1">The sequence shown here is derived from an EMBL/GenBank/DDBJ whole genome shotgun (WGS) entry which is preliminary data.</text>
</comment>
<dbReference type="EMBL" id="CM045758">
    <property type="protein sequence ID" value="KAI8028686.1"/>
    <property type="molecule type" value="Genomic_DNA"/>
</dbReference>
<evidence type="ECO:0000313" key="1">
    <source>
        <dbReference type="EMBL" id="KAI8028686.1"/>
    </source>
</evidence>
<sequence length="137" mass="15252">MLMAMHEGFMKDDLDQEDFCVDGSGIQSIHGEDVDRGYFGGCHALAKFRDYGETDDFLDESLDGDDHNKDLISAMQESNFDTVILFNNASDQEQGENHSLGLIQKGNEGTNGNGVFTVEMDLNVCKLNGYDHMSTWL</sequence>
<proteinExistence type="predicted"/>
<organism evidence="1 2">
    <name type="scientific">Camellia lanceoleosa</name>
    <dbReference type="NCBI Taxonomy" id="1840588"/>
    <lineage>
        <taxon>Eukaryota</taxon>
        <taxon>Viridiplantae</taxon>
        <taxon>Streptophyta</taxon>
        <taxon>Embryophyta</taxon>
        <taxon>Tracheophyta</taxon>
        <taxon>Spermatophyta</taxon>
        <taxon>Magnoliopsida</taxon>
        <taxon>eudicotyledons</taxon>
        <taxon>Gunneridae</taxon>
        <taxon>Pentapetalae</taxon>
        <taxon>asterids</taxon>
        <taxon>Ericales</taxon>
        <taxon>Theaceae</taxon>
        <taxon>Camellia</taxon>
    </lineage>
</organism>
<protein>
    <submittedName>
        <fullName evidence="1">Uncharacterized protein</fullName>
    </submittedName>
</protein>
<name>A0ACC0IXI8_9ERIC</name>